<feature type="compositionally biased region" description="Basic and acidic residues" evidence="1">
    <location>
        <begin position="1"/>
        <end position="10"/>
    </location>
</feature>
<keyword evidence="2" id="KW-0812">Transmembrane</keyword>
<feature type="transmembrane region" description="Helical" evidence="2">
    <location>
        <begin position="53"/>
        <end position="71"/>
    </location>
</feature>
<keyword evidence="2" id="KW-1133">Transmembrane helix</keyword>
<reference evidence="4" key="1">
    <citation type="submission" date="2023-07" db="EMBL/GenBank/DDBJ databases">
        <title>30 novel species of actinomycetes from the DSMZ collection.</title>
        <authorList>
            <person name="Nouioui I."/>
        </authorList>
    </citation>
    <scope>NUCLEOTIDE SEQUENCE [LARGE SCALE GENOMIC DNA]</scope>
    <source>
        <strain evidence="4">DSM 41699</strain>
    </source>
</reference>
<evidence type="ECO:0000313" key="3">
    <source>
        <dbReference type="EMBL" id="MDT0461507.1"/>
    </source>
</evidence>
<sequence>MGDTGRRTTAYDHTPSVRQEPPPMPRLAFYALAVCVLSAVAAVVSFVQGNWLGIVWVLLAGVSSNMTWYYVRRGRSGGRSVTG</sequence>
<dbReference type="EMBL" id="JAVREY010000001">
    <property type="protein sequence ID" value="MDT0461507.1"/>
    <property type="molecule type" value="Genomic_DNA"/>
</dbReference>
<evidence type="ECO:0000256" key="2">
    <source>
        <dbReference type="SAM" id="Phobius"/>
    </source>
</evidence>
<dbReference type="Proteomes" id="UP001183809">
    <property type="component" value="Unassembled WGS sequence"/>
</dbReference>
<feature type="transmembrane region" description="Helical" evidence="2">
    <location>
        <begin position="27"/>
        <end position="47"/>
    </location>
</feature>
<gene>
    <name evidence="3" type="ORF">RM764_00590</name>
</gene>
<accession>A0ABU2TKP7</accession>
<organism evidence="3 4">
    <name type="scientific">Streptomyces gibsoniae</name>
    <dbReference type="NCBI Taxonomy" id="3075529"/>
    <lineage>
        <taxon>Bacteria</taxon>
        <taxon>Bacillati</taxon>
        <taxon>Actinomycetota</taxon>
        <taxon>Actinomycetes</taxon>
        <taxon>Kitasatosporales</taxon>
        <taxon>Streptomycetaceae</taxon>
        <taxon>Streptomyces</taxon>
    </lineage>
</organism>
<evidence type="ECO:0000313" key="4">
    <source>
        <dbReference type="Proteomes" id="UP001183809"/>
    </source>
</evidence>
<feature type="region of interest" description="Disordered" evidence="1">
    <location>
        <begin position="1"/>
        <end position="21"/>
    </location>
</feature>
<protein>
    <recommendedName>
        <fullName evidence="5">Secreted protein</fullName>
    </recommendedName>
</protein>
<evidence type="ECO:0008006" key="5">
    <source>
        <dbReference type="Google" id="ProtNLM"/>
    </source>
</evidence>
<evidence type="ECO:0000256" key="1">
    <source>
        <dbReference type="SAM" id="MobiDB-lite"/>
    </source>
</evidence>
<name>A0ABU2TKP7_9ACTN</name>
<keyword evidence="4" id="KW-1185">Reference proteome</keyword>
<keyword evidence="2" id="KW-0472">Membrane</keyword>
<comment type="caution">
    <text evidence="3">The sequence shown here is derived from an EMBL/GenBank/DDBJ whole genome shotgun (WGS) entry which is preliminary data.</text>
</comment>
<proteinExistence type="predicted"/>